<evidence type="ECO:0000313" key="1">
    <source>
        <dbReference type="EMBL" id="KFP28922.1"/>
    </source>
</evidence>
<dbReference type="AlphaFoldDB" id="A0A091JUU6"/>
<evidence type="ECO:0000313" key="2">
    <source>
        <dbReference type="Proteomes" id="UP000053615"/>
    </source>
</evidence>
<dbReference type="EMBL" id="KK534181">
    <property type="protein sequence ID" value="KFP28922.1"/>
    <property type="molecule type" value="Genomic_DNA"/>
</dbReference>
<reference evidence="1 2" key="1">
    <citation type="submission" date="2014-04" db="EMBL/GenBank/DDBJ databases">
        <title>Genome evolution of avian class.</title>
        <authorList>
            <person name="Zhang G."/>
            <person name="Li C."/>
        </authorList>
    </citation>
    <scope>NUCLEOTIDE SEQUENCE [LARGE SCALE GENOMIC DNA]</scope>
    <source>
        <strain evidence="1">BGI_N325</strain>
    </source>
</reference>
<feature type="non-terminal residue" evidence="1">
    <location>
        <position position="1"/>
    </location>
</feature>
<dbReference type="Gene3D" id="1.10.287.210">
    <property type="match status" value="1"/>
</dbReference>
<sequence length="57" mass="6713">FFLLAHDCGCEGLKGMCCMNVSDNLESIYPSIQKLKDSVFKLQKHDRDFFKKWLRDL</sequence>
<keyword evidence="2" id="KW-1185">Reference proteome</keyword>
<protein>
    <submittedName>
        <fullName evidence="1">Uncharacterized protein</fullName>
    </submittedName>
</protein>
<accession>A0A091JUU6</accession>
<dbReference type="Proteomes" id="UP000053615">
    <property type="component" value="Unassembled WGS sequence"/>
</dbReference>
<name>A0A091JUU6_COLST</name>
<feature type="non-terminal residue" evidence="1">
    <location>
        <position position="57"/>
    </location>
</feature>
<proteinExistence type="predicted"/>
<gene>
    <name evidence="1" type="ORF">N325_08664</name>
</gene>
<organism evidence="1 2">
    <name type="scientific">Colius striatus</name>
    <name type="common">Speckled mousebird</name>
    <dbReference type="NCBI Taxonomy" id="57412"/>
    <lineage>
        <taxon>Eukaryota</taxon>
        <taxon>Metazoa</taxon>
        <taxon>Chordata</taxon>
        <taxon>Craniata</taxon>
        <taxon>Vertebrata</taxon>
        <taxon>Euteleostomi</taxon>
        <taxon>Archelosauria</taxon>
        <taxon>Archosauria</taxon>
        <taxon>Dinosauria</taxon>
        <taxon>Saurischia</taxon>
        <taxon>Theropoda</taxon>
        <taxon>Coelurosauria</taxon>
        <taxon>Aves</taxon>
        <taxon>Neognathae</taxon>
        <taxon>Neoaves</taxon>
        <taxon>Telluraves</taxon>
        <taxon>Coraciimorphae</taxon>
        <taxon>Coliiformes</taxon>
        <taxon>Coliidae</taxon>
        <taxon>Colius</taxon>
    </lineage>
</organism>